<dbReference type="EMBL" id="VBSP01000036">
    <property type="protein sequence ID" value="TLQ40167.1"/>
    <property type="molecule type" value="Genomic_DNA"/>
</dbReference>
<comment type="caution">
    <text evidence="3">The sequence shown here is derived from an EMBL/GenBank/DDBJ whole genome shotgun (WGS) entry which is preliminary data.</text>
</comment>
<dbReference type="InterPro" id="IPR015421">
    <property type="entry name" value="PyrdxlP-dep_Trfase_major"/>
</dbReference>
<keyword evidence="3" id="KW-0032">Aminotransferase</keyword>
<dbReference type="GO" id="GO:0004124">
    <property type="term" value="F:cysteine synthase activity"/>
    <property type="evidence" value="ECO:0007669"/>
    <property type="project" value="TreeGrafter"/>
</dbReference>
<dbReference type="InterPro" id="IPR015424">
    <property type="entry name" value="PyrdxlP-dep_Trfase"/>
</dbReference>
<dbReference type="InterPro" id="IPR006235">
    <property type="entry name" value="OAc-hSer/O-AcSer_sulfhydrylase"/>
</dbReference>
<dbReference type="GO" id="GO:0005737">
    <property type="term" value="C:cytoplasm"/>
    <property type="evidence" value="ECO:0007669"/>
    <property type="project" value="TreeGrafter"/>
</dbReference>
<dbReference type="Proteomes" id="UP000306420">
    <property type="component" value="Unassembled WGS sequence"/>
</dbReference>
<dbReference type="Pfam" id="PF00266">
    <property type="entry name" value="Aminotran_5"/>
    <property type="match status" value="1"/>
</dbReference>
<dbReference type="InterPro" id="IPR054718">
    <property type="entry name" value="YhfS-like_C"/>
</dbReference>
<organism evidence="3 4">
    <name type="scientific">Ruoffia tabacinasalis</name>
    <dbReference type="NCBI Taxonomy" id="87458"/>
    <lineage>
        <taxon>Bacteria</taxon>
        <taxon>Bacillati</taxon>
        <taxon>Bacillota</taxon>
        <taxon>Bacilli</taxon>
        <taxon>Lactobacillales</taxon>
        <taxon>Aerococcaceae</taxon>
        <taxon>Ruoffia</taxon>
    </lineage>
</organism>
<proteinExistence type="predicted"/>
<dbReference type="SUPFAM" id="SSF53383">
    <property type="entry name" value="PLP-dependent transferases"/>
    <property type="match status" value="1"/>
</dbReference>
<feature type="domain" description="Aminotransferase class V" evidence="1">
    <location>
        <begin position="53"/>
        <end position="226"/>
    </location>
</feature>
<sequence length="364" mass="40334">MVAYPLESLTIEEATEKQFKLVDSITQYFNGTEILTLGDLGVVPRLNKPLVTQKAEDVISHFFQQQDAMLVRGSGTNAIRLALHSVLRAGEKVLVHDAPIYSTTKTSIDMLAIELIEANFNDYEQTSTVIKKEKPKAILVQLTRQKIDDSYDYVALIKQLKANYPQIPIITDDNYAVMKVSEIGVECGADLSCFSMFKLLGPEGIGCVVGKEKYIEKLKKENYSGGLQVQGHEALGALRGMVYAPVSLAISAQQSETLTQRLNTGEIMQVKQATIVNAQSKVVIVEFKEPIAEKILKLAPQFGAARNPVGAESKYEIAPMIYRISGTFREAYPEMAQNCIRINPMRSSAQTIINILKKVIENID</sequence>
<protein>
    <submittedName>
        <fullName evidence="3">Aminotransferase class V-fold PLP-dependent enzyme</fullName>
    </submittedName>
</protein>
<dbReference type="Gene3D" id="3.40.640.10">
    <property type="entry name" value="Type I PLP-dependent aspartate aminotransferase-like (Major domain)"/>
    <property type="match status" value="1"/>
</dbReference>
<evidence type="ECO:0000313" key="3">
    <source>
        <dbReference type="EMBL" id="TLQ40167.1"/>
    </source>
</evidence>
<dbReference type="PANTHER" id="PTHR43797">
    <property type="entry name" value="HOMOCYSTEINE/CYSTEINE SYNTHASE"/>
    <property type="match status" value="1"/>
</dbReference>
<evidence type="ECO:0000259" key="2">
    <source>
        <dbReference type="Pfam" id="PF22475"/>
    </source>
</evidence>
<name>A0A5R9DUQ7_9LACT</name>
<dbReference type="GO" id="GO:0006535">
    <property type="term" value="P:cysteine biosynthetic process from serine"/>
    <property type="evidence" value="ECO:0007669"/>
    <property type="project" value="TreeGrafter"/>
</dbReference>
<dbReference type="OrthoDB" id="9787096at2"/>
<accession>A0A5R9DUQ7</accession>
<dbReference type="GO" id="GO:0003961">
    <property type="term" value="F:O-acetylhomoserine aminocarboxypropyltransferase activity"/>
    <property type="evidence" value="ECO:0007669"/>
    <property type="project" value="TreeGrafter"/>
</dbReference>
<dbReference type="Gene3D" id="3.90.1150.130">
    <property type="match status" value="1"/>
</dbReference>
<feature type="domain" description="YhfS-like C-terminal" evidence="2">
    <location>
        <begin position="256"/>
        <end position="356"/>
    </location>
</feature>
<dbReference type="GO" id="GO:0071269">
    <property type="term" value="P:L-homocysteine biosynthetic process"/>
    <property type="evidence" value="ECO:0007669"/>
    <property type="project" value="TreeGrafter"/>
</dbReference>
<dbReference type="PANTHER" id="PTHR43797:SF2">
    <property type="entry name" value="HOMOCYSTEINE_CYSTEINE SYNTHASE"/>
    <property type="match status" value="1"/>
</dbReference>
<gene>
    <name evidence="3" type="ORF">FEZ33_09185</name>
</gene>
<dbReference type="RefSeq" id="WP_138405095.1">
    <property type="nucleotide sequence ID" value="NZ_VBSP01000036.1"/>
</dbReference>
<dbReference type="InterPro" id="IPR000192">
    <property type="entry name" value="Aminotrans_V_dom"/>
</dbReference>
<evidence type="ECO:0000259" key="1">
    <source>
        <dbReference type="Pfam" id="PF00266"/>
    </source>
</evidence>
<dbReference type="GO" id="GO:0008483">
    <property type="term" value="F:transaminase activity"/>
    <property type="evidence" value="ECO:0007669"/>
    <property type="project" value="UniProtKB-KW"/>
</dbReference>
<dbReference type="Pfam" id="PF22475">
    <property type="entry name" value="YhfS-like_C"/>
    <property type="match status" value="1"/>
</dbReference>
<keyword evidence="3" id="KW-0808">Transferase</keyword>
<dbReference type="AlphaFoldDB" id="A0A5R9DUQ7"/>
<reference evidence="3 4" key="1">
    <citation type="submission" date="2019-05" db="EMBL/GenBank/DDBJ databases">
        <title>The metagenome of a microbial culture collection derived from dairy environment covers the genomic content of the human microbiome.</title>
        <authorList>
            <person name="Roder T."/>
            <person name="Wuthrich D."/>
            <person name="Sattari Z."/>
            <person name="Von Ah U."/>
            <person name="Bar C."/>
            <person name="Ronchi F."/>
            <person name="Macpherson A.J."/>
            <person name="Ganal-Vonarburg S.C."/>
            <person name="Bruggmann R."/>
            <person name="Vergeres G."/>
        </authorList>
    </citation>
    <scope>NUCLEOTIDE SEQUENCE [LARGE SCALE GENOMIC DNA]</scope>
    <source>
        <strain evidence="3 4">FAM 24227</strain>
    </source>
</reference>
<evidence type="ECO:0000313" key="4">
    <source>
        <dbReference type="Proteomes" id="UP000306420"/>
    </source>
</evidence>